<dbReference type="SUPFAM" id="SSF75304">
    <property type="entry name" value="Amidase signature (AS) enzymes"/>
    <property type="match status" value="1"/>
</dbReference>
<keyword evidence="2" id="KW-0378">Hydrolase</keyword>
<dbReference type="InterPro" id="IPR020556">
    <property type="entry name" value="Amidase_CS"/>
</dbReference>
<dbReference type="GO" id="GO:0016740">
    <property type="term" value="F:transferase activity"/>
    <property type="evidence" value="ECO:0007669"/>
    <property type="project" value="UniProtKB-KW"/>
</dbReference>
<dbReference type="eggNOG" id="COG0154">
    <property type="taxonomic scope" value="Bacteria"/>
</dbReference>
<dbReference type="InterPro" id="IPR023631">
    <property type="entry name" value="Amidase_dom"/>
</dbReference>
<feature type="domain" description="Amidase" evidence="1">
    <location>
        <begin position="263"/>
        <end position="376"/>
    </location>
</feature>
<dbReference type="PANTHER" id="PTHR46310:SF7">
    <property type="entry name" value="AMIDASE 1"/>
    <property type="match status" value="1"/>
</dbReference>
<dbReference type="InterPro" id="IPR036928">
    <property type="entry name" value="AS_sf"/>
</dbReference>
<dbReference type="GO" id="GO:0004040">
    <property type="term" value="F:amidase activity"/>
    <property type="evidence" value="ECO:0007669"/>
    <property type="project" value="UniProtKB-EC"/>
</dbReference>
<dbReference type="STRING" id="215743.ROSMUCSMR3_02136"/>
<proteinExistence type="predicted"/>
<name>A0A0A0HMU2_9RHOB</name>
<protein>
    <submittedName>
        <fullName evidence="2">Asp-tRNAAsn/Glu-tRNAGln amidotransferase A subunit</fullName>
        <ecNumber evidence="2">3.5.1.4</ecNumber>
    </submittedName>
</protein>
<dbReference type="EMBL" id="AONH01000002">
    <property type="protein sequence ID" value="KGM89157.1"/>
    <property type="molecule type" value="Genomic_DNA"/>
</dbReference>
<accession>A0A0A0HMU2</accession>
<dbReference type="Proteomes" id="UP000030021">
    <property type="component" value="Unassembled WGS sequence"/>
</dbReference>
<dbReference type="NCBIfam" id="NF006169">
    <property type="entry name" value="PRK08310.1"/>
    <property type="match status" value="1"/>
</dbReference>
<dbReference type="HOGENOM" id="CLU_009600_0_3_5"/>
<dbReference type="PATRIC" id="fig|1288298.3.peg.642"/>
<sequence>MLPTCDPFIRKFDTPLRGSSPSGALAGLRVGVKDGFDIAGHVTGAGCPEWADFHGPATKTSPVVQALLDVGAEIIGKTQMDELAYSLMGVNARYGTPLNPAAPDRVPGGSSSGSAASVAAGLVDIGLGSDTGGSVRLPASFCGVYGWRPTHGLMSGENLVPLAPSYDTPGFFTRDLTTMAAIASVFQKDQTPEGPVTFWLPSDLWSLVDDGVAGALRASRPAGECRLDPLLPGGDLTDWLHVFRIHQGYEIWQALGAWIEEHQPDFGPGIRERFDTASKISKQEFDSAVERRSAIRSHLETSIAPTTILVFPTSPGVAPLRTTPQEDLDVFRNAALTLLCVAGHAGLPQISVPLAIHDGAPIGLSLLGARGTDLRLIAAAQTFAPVSLAHT</sequence>
<comment type="caution">
    <text evidence="2">The sequence shown here is derived from an EMBL/GenBank/DDBJ whole genome shotgun (WGS) entry which is preliminary data.</text>
</comment>
<organism evidence="2 3">
    <name type="scientific">Roseovarius mucosus DSM 17069</name>
    <dbReference type="NCBI Taxonomy" id="1288298"/>
    <lineage>
        <taxon>Bacteria</taxon>
        <taxon>Pseudomonadati</taxon>
        <taxon>Pseudomonadota</taxon>
        <taxon>Alphaproteobacteria</taxon>
        <taxon>Rhodobacterales</taxon>
        <taxon>Roseobacteraceae</taxon>
        <taxon>Roseovarius</taxon>
    </lineage>
</organism>
<reference evidence="2 3" key="1">
    <citation type="submission" date="2013-01" db="EMBL/GenBank/DDBJ databases">
        <authorList>
            <person name="Fiebig A."/>
            <person name="Goeker M."/>
            <person name="Klenk H.-P.P."/>
        </authorList>
    </citation>
    <scope>NUCLEOTIDE SEQUENCE [LARGE SCALE GENOMIC DNA]</scope>
    <source>
        <strain evidence="2 3">DSM 17069</strain>
    </source>
</reference>
<dbReference type="RefSeq" id="WP_075571707.1">
    <property type="nucleotide sequence ID" value="NZ_KN293976.1"/>
</dbReference>
<dbReference type="Gene3D" id="3.90.1300.10">
    <property type="entry name" value="Amidase signature (AS) domain"/>
    <property type="match status" value="1"/>
</dbReference>
<dbReference type="EC" id="3.5.1.4" evidence="2"/>
<evidence type="ECO:0000313" key="2">
    <source>
        <dbReference type="EMBL" id="KGM89157.1"/>
    </source>
</evidence>
<dbReference type="PROSITE" id="PS00571">
    <property type="entry name" value="AMIDASES"/>
    <property type="match status" value="1"/>
</dbReference>
<dbReference type="OrthoDB" id="9777859at2"/>
<evidence type="ECO:0000313" key="3">
    <source>
        <dbReference type="Proteomes" id="UP000030021"/>
    </source>
</evidence>
<feature type="domain" description="Amidase" evidence="1">
    <location>
        <begin position="17"/>
        <end position="190"/>
    </location>
</feature>
<keyword evidence="2" id="KW-0808">Transferase</keyword>
<gene>
    <name evidence="2" type="ORF">rosmuc_00641</name>
</gene>
<dbReference type="Pfam" id="PF01425">
    <property type="entry name" value="Amidase"/>
    <property type="match status" value="2"/>
</dbReference>
<dbReference type="PANTHER" id="PTHR46310">
    <property type="entry name" value="AMIDASE 1"/>
    <property type="match status" value="1"/>
</dbReference>
<evidence type="ECO:0000259" key="1">
    <source>
        <dbReference type="Pfam" id="PF01425"/>
    </source>
</evidence>
<dbReference type="AlphaFoldDB" id="A0A0A0HMU2"/>